<feature type="domain" description="AMP-binding enzyme C-terminal" evidence="1">
    <location>
        <begin position="25"/>
        <end position="64"/>
    </location>
</feature>
<sequence length="70" mass="7450">GGVLEYVGRADDQVKLRGFRVEPGEVEAVLGGHPAVVRSVVVVREDRPGERRLVGYVVPAEGCAPDPAEL</sequence>
<proteinExistence type="predicted"/>
<dbReference type="PANTHER" id="PTHR45527:SF1">
    <property type="entry name" value="FATTY ACID SYNTHASE"/>
    <property type="match status" value="1"/>
</dbReference>
<dbReference type="RefSeq" id="WP_330801048.1">
    <property type="nucleotide sequence ID" value="NZ_JAZEWV010000105.1"/>
</dbReference>
<dbReference type="EMBL" id="JAZEWV010000105">
    <property type="protein sequence ID" value="MEE4547047.1"/>
    <property type="molecule type" value="Genomic_DNA"/>
</dbReference>
<dbReference type="Pfam" id="PF13193">
    <property type="entry name" value="AMP-binding_C"/>
    <property type="match status" value="1"/>
</dbReference>
<name>A0ABU7PP90_9ACTN</name>
<dbReference type="Proteomes" id="UP001344658">
    <property type="component" value="Unassembled WGS sequence"/>
</dbReference>
<dbReference type="InterPro" id="IPR025110">
    <property type="entry name" value="AMP-bd_C"/>
</dbReference>
<organism evidence="2 3">
    <name type="scientific">Actinacidiphila polyblastidii</name>
    <dbReference type="NCBI Taxonomy" id="3110430"/>
    <lineage>
        <taxon>Bacteria</taxon>
        <taxon>Bacillati</taxon>
        <taxon>Actinomycetota</taxon>
        <taxon>Actinomycetes</taxon>
        <taxon>Kitasatosporales</taxon>
        <taxon>Streptomycetaceae</taxon>
        <taxon>Actinacidiphila</taxon>
    </lineage>
</organism>
<reference evidence="2 3" key="1">
    <citation type="submission" date="2023-12" db="EMBL/GenBank/DDBJ databases">
        <title>Streptomyces sp. V4-01.</title>
        <authorList>
            <person name="Somphong A."/>
            <person name="Phongsopitanun W."/>
        </authorList>
    </citation>
    <scope>NUCLEOTIDE SEQUENCE [LARGE SCALE GENOMIC DNA]</scope>
    <source>
        <strain evidence="2 3">V4-01</strain>
    </source>
</reference>
<dbReference type="PANTHER" id="PTHR45527">
    <property type="entry name" value="NONRIBOSOMAL PEPTIDE SYNTHETASE"/>
    <property type="match status" value="1"/>
</dbReference>
<feature type="non-terminal residue" evidence="2">
    <location>
        <position position="70"/>
    </location>
</feature>
<keyword evidence="3" id="KW-1185">Reference proteome</keyword>
<evidence type="ECO:0000259" key="1">
    <source>
        <dbReference type="Pfam" id="PF13193"/>
    </source>
</evidence>
<feature type="non-terminal residue" evidence="2">
    <location>
        <position position="1"/>
    </location>
</feature>
<comment type="caution">
    <text evidence="2">The sequence shown here is derived from an EMBL/GenBank/DDBJ whole genome shotgun (WGS) entry which is preliminary data.</text>
</comment>
<evidence type="ECO:0000313" key="2">
    <source>
        <dbReference type="EMBL" id="MEE4547047.1"/>
    </source>
</evidence>
<dbReference type="Gene3D" id="3.30.300.30">
    <property type="match status" value="1"/>
</dbReference>
<gene>
    <name evidence="2" type="ORF">V2S66_34430</name>
</gene>
<evidence type="ECO:0000313" key="3">
    <source>
        <dbReference type="Proteomes" id="UP001344658"/>
    </source>
</evidence>
<dbReference type="InterPro" id="IPR045851">
    <property type="entry name" value="AMP-bd_C_sf"/>
</dbReference>
<dbReference type="SUPFAM" id="SSF56801">
    <property type="entry name" value="Acetyl-CoA synthetase-like"/>
    <property type="match status" value="1"/>
</dbReference>
<accession>A0ABU7PP90</accession>
<protein>
    <recommendedName>
        <fullName evidence="1">AMP-binding enzyme C-terminal domain-containing protein</fullName>
    </recommendedName>
</protein>